<feature type="compositionally biased region" description="Polar residues" evidence="1">
    <location>
        <begin position="8"/>
        <end position="17"/>
    </location>
</feature>
<dbReference type="GO" id="GO:0070086">
    <property type="term" value="P:ubiquitin-dependent endocytosis"/>
    <property type="evidence" value="ECO:0007669"/>
    <property type="project" value="TreeGrafter"/>
</dbReference>
<dbReference type="Pfam" id="PF13002">
    <property type="entry name" value="LDB19"/>
    <property type="match status" value="1"/>
</dbReference>
<feature type="compositionally biased region" description="Polar residues" evidence="1">
    <location>
        <begin position="512"/>
        <end position="528"/>
    </location>
</feature>
<accession>A0A0F7ZP18</accession>
<dbReference type="AlphaFoldDB" id="A0A0F7ZP18"/>
<evidence type="ECO:0000313" key="3">
    <source>
        <dbReference type="EMBL" id="KJZ74725.1"/>
    </source>
</evidence>
<evidence type="ECO:0000256" key="1">
    <source>
        <dbReference type="SAM" id="MobiDB-lite"/>
    </source>
</evidence>
<dbReference type="GO" id="GO:0005829">
    <property type="term" value="C:cytosol"/>
    <property type="evidence" value="ECO:0007669"/>
    <property type="project" value="TreeGrafter"/>
</dbReference>
<organism evidence="3 4">
    <name type="scientific">Hirsutella minnesotensis 3608</name>
    <dbReference type="NCBI Taxonomy" id="1043627"/>
    <lineage>
        <taxon>Eukaryota</taxon>
        <taxon>Fungi</taxon>
        <taxon>Dikarya</taxon>
        <taxon>Ascomycota</taxon>
        <taxon>Pezizomycotina</taxon>
        <taxon>Sordariomycetes</taxon>
        <taxon>Hypocreomycetidae</taxon>
        <taxon>Hypocreales</taxon>
        <taxon>Ophiocordycipitaceae</taxon>
        <taxon>Hirsutella</taxon>
    </lineage>
</organism>
<protein>
    <recommendedName>
        <fullName evidence="2">LDB19 N-terminal domain-containing protein</fullName>
    </recommendedName>
</protein>
<gene>
    <name evidence="3" type="ORF">HIM_05842</name>
</gene>
<dbReference type="PANTHER" id="PTHR11188:SF76">
    <property type="entry name" value="PROTEIN LDB19"/>
    <property type="match status" value="1"/>
</dbReference>
<evidence type="ECO:0000313" key="4">
    <source>
        <dbReference type="Proteomes" id="UP000054481"/>
    </source>
</evidence>
<dbReference type="PANTHER" id="PTHR11188">
    <property type="entry name" value="ARRESTIN DOMAIN CONTAINING PROTEIN"/>
    <property type="match status" value="1"/>
</dbReference>
<name>A0A0F7ZP18_9HYPO</name>
<sequence length="528" mass="58126">MPHRVTNFLRTSSSSQFPKKKKTPGSPASSHVQGDNSTSSSSRTSRNNSITPSPYTSDSDDHVVKMPEHLSDALKKHHRLSLPFGRSRDHHSSGSSGSHAPSSTAASAIALDWSIESPPIVFHGSPEESTGALVSGQMFMDVLEESVQVDSFVATLSLQVTQKRPFQSHCSGCQLKSTELQVWHLLVHPTVQRRGRHLFPFSTLLDGHLPASMDTSVLSIAYRFKAEAILARGGSSSRNSVCFERTLNVKRSVPELLYPHHSVRIFPPTNIKASAHYDSIVHPAGSKQVTLKLDGLMTHNEKVNTVDLWRLKKVTWKLEETIKTIAPPCTRHAPNAPVVGACTDGNTAYPTKGVERSETRILGEKQLLEGWKSDYTGSDGTIDFEFEYYINQCRPNSHDLQYACDTKTRDGTEVTHSLLVELIVSKEYAPEGKTHLATQTGTGRILRMHFGLAMTECPGLGVSWDNEAPPVYQDVPPSPPGYPRDELVHPLIEYEDLEALDARRGSIDPTDNRQTPTPASRNQPSGSS</sequence>
<feature type="compositionally biased region" description="Low complexity" evidence="1">
    <location>
        <begin position="93"/>
        <end position="103"/>
    </location>
</feature>
<feature type="region of interest" description="Disordered" evidence="1">
    <location>
        <begin position="498"/>
        <end position="528"/>
    </location>
</feature>
<dbReference type="GO" id="GO:0031625">
    <property type="term" value="F:ubiquitin protein ligase binding"/>
    <property type="evidence" value="ECO:0007669"/>
    <property type="project" value="TreeGrafter"/>
</dbReference>
<reference evidence="3 4" key="1">
    <citation type="journal article" date="2014" name="Genome Biol. Evol.">
        <title>Comparative genomics and transcriptomics analyses reveal divergent lifestyle features of nematode endoparasitic fungus Hirsutella minnesotensis.</title>
        <authorList>
            <person name="Lai Y."/>
            <person name="Liu K."/>
            <person name="Zhang X."/>
            <person name="Zhang X."/>
            <person name="Li K."/>
            <person name="Wang N."/>
            <person name="Shu C."/>
            <person name="Wu Y."/>
            <person name="Wang C."/>
            <person name="Bushley K.E."/>
            <person name="Xiang M."/>
            <person name="Liu X."/>
        </authorList>
    </citation>
    <scope>NUCLEOTIDE SEQUENCE [LARGE SCALE GENOMIC DNA]</scope>
    <source>
        <strain evidence="3 4">3608</strain>
    </source>
</reference>
<dbReference type="InterPro" id="IPR024391">
    <property type="entry name" value="LDB19_N"/>
</dbReference>
<dbReference type="GO" id="GO:0030674">
    <property type="term" value="F:protein-macromolecule adaptor activity"/>
    <property type="evidence" value="ECO:0007669"/>
    <property type="project" value="TreeGrafter"/>
</dbReference>
<evidence type="ECO:0000259" key="2">
    <source>
        <dbReference type="Pfam" id="PF13002"/>
    </source>
</evidence>
<dbReference type="GO" id="GO:0005886">
    <property type="term" value="C:plasma membrane"/>
    <property type="evidence" value="ECO:0007669"/>
    <property type="project" value="TreeGrafter"/>
</dbReference>
<dbReference type="OrthoDB" id="3832628at2759"/>
<feature type="compositionally biased region" description="Low complexity" evidence="1">
    <location>
        <begin position="36"/>
        <end position="49"/>
    </location>
</feature>
<dbReference type="Proteomes" id="UP000054481">
    <property type="component" value="Unassembled WGS sequence"/>
</dbReference>
<feature type="domain" description="LDB19 N-terminal" evidence="2">
    <location>
        <begin position="158"/>
        <end position="333"/>
    </location>
</feature>
<dbReference type="EMBL" id="KQ030523">
    <property type="protein sequence ID" value="KJZ74725.1"/>
    <property type="molecule type" value="Genomic_DNA"/>
</dbReference>
<feature type="region of interest" description="Disordered" evidence="1">
    <location>
        <begin position="1"/>
        <end position="62"/>
    </location>
</feature>
<proteinExistence type="predicted"/>
<feature type="compositionally biased region" description="Polar residues" evidence="1">
    <location>
        <begin position="26"/>
        <end position="35"/>
    </location>
</feature>
<feature type="region of interest" description="Disordered" evidence="1">
    <location>
        <begin position="83"/>
        <end position="103"/>
    </location>
</feature>
<keyword evidence="4" id="KW-1185">Reference proteome</keyword>
<dbReference type="InterPro" id="IPR050357">
    <property type="entry name" value="Arrestin_domain-protein"/>
</dbReference>